<evidence type="ECO:0000256" key="9">
    <source>
        <dbReference type="SAM" id="Phobius"/>
    </source>
</evidence>
<evidence type="ECO:0000313" key="18">
    <source>
        <dbReference type="Proteomes" id="UP000234289"/>
    </source>
</evidence>
<evidence type="ECO:0000259" key="10">
    <source>
        <dbReference type="Pfam" id="PF18967"/>
    </source>
</evidence>
<keyword evidence="3 9" id="KW-0812">Transmembrane</keyword>
<feature type="transmembrane region" description="Helical" evidence="9">
    <location>
        <begin position="192"/>
        <end position="213"/>
    </location>
</feature>
<reference evidence="15" key="3">
    <citation type="submission" date="2017-03" db="EMBL/GenBank/DDBJ databases">
        <authorList>
            <person name="Afonso C.L."/>
            <person name="Miller P.J."/>
            <person name="Scott M.A."/>
            <person name="Spackman E."/>
            <person name="Goraichik I."/>
            <person name="Dimitrov K.M."/>
            <person name="Suarez D.L."/>
            <person name="Swayne D.E."/>
        </authorList>
    </citation>
    <scope>NUCLEOTIDE SEQUENCE [LARGE SCALE GENOMIC DNA]</scope>
    <source>
        <strain evidence="15">CNRZ 920</strain>
    </source>
</reference>
<feature type="transmembrane region" description="Helical" evidence="9">
    <location>
        <begin position="98"/>
        <end position="121"/>
    </location>
</feature>
<comment type="subcellular location">
    <subcellularLocation>
        <location evidence="1">Cell membrane</location>
    </subcellularLocation>
</comment>
<dbReference type="GO" id="GO:0000166">
    <property type="term" value="F:nucleotide binding"/>
    <property type="evidence" value="ECO:0007669"/>
    <property type="project" value="UniProtKB-KW"/>
</dbReference>
<keyword evidence="6" id="KW-0051">Antiviral defense</keyword>
<reference evidence="18" key="2">
    <citation type="submission" date="2017-03" db="EMBL/GenBank/DDBJ databases">
        <authorList>
            <person name="Monnet C."/>
        </authorList>
    </citation>
    <scope>NUCLEOTIDE SEQUENCE [LARGE SCALE GENOMIC DNA]</scope>
    <source>
        <strain evidence="18">CNRZ 920</strain>
    </source>
</reference>
<reference evidence="19 20" key="5">
    <citation type="submission" date="2019-01" db="EMBL/GenBank/DDBJ databases">
        <title>Comparative genomic analysis of Brevibacterium aurantiacum sheds light on its evolution and its adaptation to smear-ripened cheeses.</title>
        <authorList>
            <person name="Moineau S."/>
        </authorList>
    </citation>
    <scope>NUCLEOTIDE SEQUENCE [LARGE SCALE GENOMIC DNA]</scope>
    <source>
        <strain evidence="11 20">SMQ-1417</strain>
        <strain evidence="12 19">SMQ-1420</strain>
    </source>
</reference>
<dbReference type="Proteomes" id="UP000217564">
    <property type="component" value="Unassembled WGS sequence"/>
</dbReference>
<accession>A0A2A3X037</accession>
<evidence type="ECO:0000256" key="2">
    <source>
        <dbReference type="ARBA" id="ARBA00022475"/>
    </source>
</evidence>
<dbReference type="InterPro" id="IPR043760">
    <property type="entry name" value="PycTM_dom"/>
</dbReference>
<dbReference type="EMBL" id="NRGX01000001">
    <property type="protein sequence ID" value="PCC17082.1"/>
    <property type="molecule type" value="Genomic_DNA"/>
</dbReference>
<evidence type="ECO:0000313" key="17">
    <source>
        <dbReference type="Proteomes" id="UP000218377"/>
    </source>
</evidence>
<dbReference type="RefSeq" id="WP_096157244.1">
    <property type="nucleotide sequence ID" value="NZ_CP025330.1"/>
</dbReference>
<dbReference type="Proteomes" id="UP000218377">
    <property type="component" value="Unassembled WGS sequence"/>
</dbReference>
<gene>
    <name evidence="15" type="ORF">BAUR920_01357</name>
    <name evidence="14" type="ORF">CIK64_15125</name>
    <name evidence="13" type="ORF">CIK79_01495</name>
    <name evidence="11" type="ORF">CXR23_13470</name>
    <name evidence="12" type="ORF">CXR27_13145</name>
</gene>
<evidence type="ECO:0000256" key="1">
    <source>
        <dbReference type="ARBA" id="ARBA00004236"/>
    </source>
</evidence>
<feature type="compositionally biased region" description="Polar residues" evidence="8">
    <location>
        <begin position="25"/>
        <end position="43"/>
    </location>
</feature>
<keyword evidence="5 9" id="KW-1133">Transmembrane helix</keyword>
<reference evidence="19 20" key="4">
    <citation type="submission" date="2017-12" db="EMBL/GenBank/DDBJ databases">
        <authorList>
            <person name="Levesque S."/>
        </authorList>
    </citation>
    <scope>NUCLEOTIDE SEQUENCE [LARGE SCALE GENOMIC DNA]</scope>
    <source>
        <strain evidence="11 20">SMQ-1417</strain>
        <strain evidence="12 19">SMQ-1420</strain>
    </source>
</reference>
<keyword evidence="2" id="KW-1003">Cell membrane</keyword>
<evidence type="ECO:0000313" key="14">
    <source>
        <dbReference type="EMBL" id="PCC45585.1"/>
    </source>
</evidence>
<dbReference type="Proteomes" id="UP000234289">
    <property type="component" value="Unassembled WGS sequence"/>
</dbReference>
<evidence type="ECO:0000256" key="5">
    <source>
        <dbReference type="ARBA" id="ARBA00022989"/>
    </source>
</evidence>
<dbReference type="Proteomes" id="UP000282731">
    <property type="component" value="Chromosome"/>
</dbReference>
<evidence type="ECO:0000256" key="7">
    <source>
        <dbReference type="ARBA" id="ARBA00023136"/>
    </source>
</evidence>
<name>A0A2A3X037_BREAU</name>
<dbReference type="EMBL" id="CP025334">
    <property type="protein sequence ID" value="AZT97834.1"/>
    <property type="molecule type" value="Genomic_DNA"/>
</dbReference>
<dbReference type="GO" id="GO:0005886">
    <property type="term" value="C:plasma membrane"/>
    <property type="evidence" value="ECO:0007669"/>
    <property type="project" value="UniProtKB-SubCell"/>
</dbReference>
<evidence type="ECO:0000256" key="3">
    <source>
        <dbReference type="ARBA" id="ARBA00022692"/>
    </source>
</evidence>
<dbReference type="EMBL" id="NRGP01000022">
    <property type="protein sequence ID" value="PCC45585.1"/>
    <property type="molecule type" value="Genomic_DNA"/>
</dbReference>
<evidence type="ECO:0000313" key="12">
    <source>
        <dbReference type="EMBL" id="AZT97834.1"/>
    </source>
</evidence>
<evidence type="ECO:0000256" key="6">
    <source>
        <dbReference type="ARBA" id="ARBA00023118"/>
    </source>
</evidence>
<evidence type="ECO:0000256" key="8">
    <source>
        <dbReference type="SAM" id="MobiDB-lite"/>
    </source>
</evidence>
<feature type="domain" description="Pycsar effector protein" evidence="10">
    <location>
        <begin position="52"/>
        <end position="210"/>
    </location>
</feature>
<evidence type="ECO:0000313" key="16">
    <source>
        <dbReference type="Proteomes" id="UP000217564"/>
    </source>
</evidence>
<keyword evidence="7 9" id="KW-0472">Membrane</keyword>
<feature type="transmembrane region" description="Helical" evidence="9">
    <location>
        <begin position="69"/>
        <end position="86"/>
    </location>
</feature>
<reference evidence="16 17" key="1">
    <citation type="journal article" date="2017" name="Elife">
        <title>Extensive horizontal gene transfer in cheese-associated bacteria.</title>
        <authorList>
            <person name="Bonham K.S."/>
            <person name="Wolfe B.E."/>
            <person name="Dutton R.J."/>
        </authorList>
    </citation>
    <scope>NUCLEOTIDE SEQUENCE [LARGE SCALE GENOMIC DNA]</scope>
    <source>
        <strain evidence="14 16">947_7</strain>
        <strain evidence="13 17">JB5</strain>
    </source>
</reference>
<dbReference type="Pfam" id="PF18967">
    <property type="entry name" value="PycTM"/>
    <property type="match status" value="1"/>
</dbReference>
<dbReference type="EMBL" id="CP025330">
    <property type="protein sequence ID" value="AZT94028.1"/>
    <property type="molecule type" value="Genomic_DNA"/>
</dbReference>
<organism evidence="13 17">
    <name type="scientific">Brevibacterium aurantiacum</name>
    <dbReference type="NCBI Taxonomy" id="273384"/>
    <lineage>
        <taxon>Bacteria</taxon>
        <taxon>Bacillati</taxon>
        <taxon>Actinomycetota</taxon>
        <taxon>Actinomycetes</taxon>
        <taxon>Micrococcales</taxon>
        <taxon>Brevibacteriaceae</taxon>
        <taxon>Brevibacterium</taxon>
    </lineage>
</organism>
<evidence type="ECO:0000313" key="11">
    <source>
        <dbReference type="EMBL" id="AZT94028.1"/>
    </source>
</evidence>
<evidence type="ECO:0000256" key="4">
    <source>
        <dbReference type="ARBA" id="ARBA00022741"/>
    </source>
</evidence>
<feature type="region of interest" description="Disordered" evidence="8">
    <location>
        <begin position="25"/>
        <end position="45"/>
    </location>
</feature>
<keyword evidence="4" id="KW-0547">Nucleotide-binding</keyword>
<protein>
    <recommendedName>
        <fullName evidence="10">Pycsar effector protein domain-containing protein</fullName>
    </recommendedName>
</protein>
<dbReference type="AlphaFoldDB" id="A0A2A3X037"/>
<sequence>MGFAFFRRRRSKIIDDSGHELAVTDGSQTSVANSPSADSTPSAEANAAVPDHAWKTLSLIQEAIRHSDLKAGVTLTFTGVLATMTFDVVKEVGNSNGAFVFLAIVIGLILVLAGVFCGLTLNPRLHETGVRNVSVNHLFFASIAENFSGRREAYAEALTSLTCEPTQLTAEIAQQVHANADIATKKSRVVKWAIRSVLIAAMLLALLAFLASVEIV</sequence>
<evidence type="ECO:0000313" key="19">
    <source>
        <dbReference type="Proteomes" id="UP000282731"/>
    </source>
</evidence>
<accession>A0A2H1IRX5</accession>
<evidence type="ECO:0000313" key="20">
    <source>
        <dbReference type="Proteomes" id="UP000283000"/>
    </source>
</evidence>
<evidence type="ECO:0000313" key="13">
    <source>
        <dbReference type="EMBL" id="PCC17082.1"/>
    </source>
</evidence>
<dbReference type="EMBL" id="FXZG01000006">
    <property type="protein sequence ID" value="SMX77908.1"/>
    <property type="molecule type" value="Genomic_DNA"/>
</dbReference>
<dbReference type="Proteomes" id="UP000283000">
    <property type="component" value="Chromosome"/>
</dbReference>
<proteinExistence type="predicted"/>
<dbReference type="GO" id="GO:0051607">
    <property type="term" value="P:defense response to virus"/>
    <property type="evidence" value="ECO:0007669"/>
    <property type="project" value="UniProtKB-KW"/>
</dbReference>
<evidence type="ECO:0000313" key="15">
    <source>
        <dbReference type="EMBL" id="SMX77908.1"/>
    </source>
</evidence>